<dbReference type="EMBL" id="JAGQDD010000001">
    <property type="protein sequence ID" value="MBQ0929438.1"/>
    <property type="molecule type" value="Genomic_DNA"/>
</dbReference>
<feature type="region of interest" description="Disordered" evidence="1">
    <location>
        <begin position="39"/>
        <end position="80"/>
    </location>
</feature>
<dbReference type="InterPro" id="IPR010752">
    <property type="entry name" value="DUF1329"/>
</dbReference>
<dbReference type="CDD" id="cd16329">
    <property type="entry name" value="LolA_like"/>
    <property type="match status" value="1"/>
</dbReference>
<dbReference type="Pfam" id="PF07044">
    <property type="entry name" value="DUF1329"/>
    <property type="match status" value="1"/>
</dbReference>
<proteinExistence type="predicted"/>
<evidence type="ECO:0000313" key="4">
    <source>
        <dbReference type="Proteomes" id="UP000676246"/>
    </source>
</evidence>
<evidence type="ECO:0000256" key="1">
    <source>
        <dbReference type="SAM" id="MobiDB-lite"/>
    </source>
</evidence>
<keyword evidence="4" id="KW-1185">Reference proteome</keyword>
<dbReference type="Proteomes" id="UP000676246">
    <property type="component" value="Unassembled WGS sequence"/>
</dbReference>
<evidence type="ECO:0000256" key="2">
    <source>
        <dbReference type="SAM" id="SignalP"/>
    </source>
</evidence>
<reference evidence="3 4" key="1">
    <citation type="submission" date="2021-04" db="EMBL/GenBank/DDBJ databases">
        <title>The genome sequence of Ideonella sp. 3Y2.</title>
        <authorList>
            <person name="Liu Y."/>
        </authorList>
    </citation>
    <scope>NUCLEOTIDE SEQUENCE [LARGE SCALE GENOMIC DNA]</scope>
    <source>
        <strain evidence="3 4">3Y2</strain>
    </source>
</reference>
<sequence length="455" mass="50797">MRHPVAQAALLALLALAGGPATHAATDAQAQALGKDLTPLGGEKAANKDGSIPAWTGGDTKAPPGWKPGQARPDPYASDKPLFTIDASNADKYKDKLSDGQLALLKGKKDYRMEVYPTRRTCGYPEAVYTNTRKNATTAKLAANGYDLEKAVSGGIPFPIPANGAEAMWNYKLRWLGEGRIERYSTVFSQPGDGKFVPLVQDQWTVTPGGDLGGKPIPDGEGAEYKLLNEVVAPAARTGELILVHYFLAKDNDAWLYFPGQRRVRRAPTFSYDNPVPGYENLLAVDQYPMFGGRLDRYDWKLVGKQELVVPYNTFRFNDQGKKLADIFGPEYPKRDLIRYEAHRVWKIEATVKAGQRHQFPKRTIYLDEDSWMMVAADIYDAQGKVWRVQESYPYVAWELPACVYQGYTVYDLNVGRYMADNMPQEGKTDWLAGREGRIDANKFNPDELRRAGAR</sequence>
<name>A0A940Y853_9BURK</name>
<accession>A0A940Y853</accession>
<protein>
    <submittedName>
        <fullName evidence="3">DUF1329 domain-containing protein</fullName>
    </submittedName>
</protein>
<dbReference type="AlphaFoldDB" id="A0A940Y853"/>
<organism evidence="3 4">
    <name type="scientific">Ideonella alba</name>
    <dbReference type="NCBI Taxonomy" id="2824118"/>
    <lineage>
        <taxon>Bacteria</taxon>
        <taxon>Pseudomonadati</taxon>
        <taxon>Pseudomonadota</taxon>
        <taxon>Betaproteobacteria</taxon>
        <taxon>Burkholderiales</taxon>
        <taxon>Sphaerotilaceae</taxon>
        <taxon>Ideonella</taxon>
    </lineage>
</organism>
<dbReference type="Gene3D" id="2.50.20.10">
    <property type="entry name" value="Lipoprotein localisation LolA/LolB/LppX"/>
    <property type="match status" value="1"/>
</dbReference>
<comment type="caution">
    <text evidence="3">The sequence shown here is derived from an EMBL/GenBank/DDBJ whole genome shotgun (WGS) entry which is preliminary data.</text>
</comment>
<gene>
    <name evidence="3" type="ORF">KAK03_03000</name>
</gene>
<feature type="chain" id="PRO_5036814741" evidence="2">
    <location>
        <begin position="25"/>
        <end position="455"/>
    </location>
</feature>
<feature type="signal peptide" evidence="2">
    <location>
        <begin position="1"/>
        <end position="24"/>
    </location>
</feature>
<evidence type="ECO:0000313" key="3">
    <source>
        <dbReference type="EMBL" id="MBQ0929438.1"/>
    </source>
</evidence>
<keyword evidence="2" id="KW-0732">Signal</keyword>